<accession>A0AC35TX85</accession>
<proteinExistence type="predicted"/>
<sequence>MTSVCSTATASLVRIYSDSSQATQSTSDDDSGCIRDEYVWVPKGVKPDMIHMYFASIPENRIPYANSVGEKWRKEQLIIQLPPQDLDVKDCGNISIQEQRELTTFAETRRRECGDQGMVQMLPLLPNSKLKCYHCHSSFRKGEIVIKTNRFDQNTLWHPRCFQCTECSELLVDLIYYKADSEIYCGRHHAERYKVRCGKCDELIFSNECTEAEGRAWHMKHFLCASCDCQLGGQRYIAKDEGMYCTPCYYSSYPHISCNTCQKEIVPDKPHITKSNFHWHTDERCFCCSVCEINLMGKNFNFQGNQLFCMREGCRRMERAMSQQSTSSGPSSFNSKANNRKLSSTSSDYPLNSSRNHNTSGSLEKDCSRSSIKSSPSLSMDQRMMSASSTNMGPNNDNISTTENVYETLYPCGSSNSSSRGSLIYPASSRYDNEKSYPKNALPPPPPHLPPYKQNVRFVDDSYHSWKSRRSDPVKWSRDVEPIRGATTRPCSSCSSSDSERDDEFLSEYLAASGDFTYSFKKSHLPINNYTSPPRPNQLIEPFTKLTFPSPKHHQPSKYIQTKKAKKKSSGKSCIVS</sequence>
<evidence type="ECO:0000313" key="2">
    <source>
        <dbReference type="WBParaSite" id="RSKR_0000534000.1"/>
    </source>
</evidence>
<organism evidence="1 2">
    <name type="scientific">Rhabditophanes sp. KR3021</name>
    <dbReference type="NCBI Taxonomy" id="114890"/>
    <lineage>
        <taxon>Eukaryota</taxon>
        <taxon>Metazoa</taxon>
        <taxon>Ecdysozoa</taxon>
        <taxon>Nematoda</taxon>
        <taxon>Chromadorea</taxon>
        <taxon>Rhabditida</taxon>
        <taxon>Tylenchina</taxon>
        <taxon>Panagrolaimomorpha</taxon>
        <taxon>Strongyloidoidea</taxon>
        <taxon>Alloionematidae</taxon>
        <taxon>Rhabditophanes</taxon>
    </lineage>
</organism>
<evidence type="ECO:0000313" key="1">
    <source>
        <dbReference type="Proteomes" id="UP000095286"/>
    </source>
</evidence>
<reference evidence="2" key="1">
    <citation type="submission" date="2016-11" db="UniProtKB">
        <authorList>
            <consortium name="WormBaseParasite"/>
        </authorList>
    </citation>
    <scope>IDENTIFICATION</scope>
    <source>
        <strain evidence="2">KR3021</strain>
    </source>
</reference>
<name>A0AC35TX85_9BILA</name>
<dbReference type="WBParaSite" id="RSKR_0000534000.1">
    <property type="protein sequence ID" value="RSKR_0000534000.1"/>
    <property type="gene ID" value="RSKR_0000534000"/>
</dbReference>
<protein>
    <submittedName>
        <fullName evidence="2">LIM zinc-binding domain-containing protein</fullName>
    </submittedName>
</protein>
<dbReference type="Proteomes" id="UP000095286">
    <property type="component" value="Unplaced"/>
</dbReference>